<proteinExistence type="predicted"/>
<protein>
    <recommendedName>
        <fullName evidence="3">Tetratricopeptide repeat protein</fullName>
    </recommendedName>
</protein>
<accession>A0A4R9K2K0</accession>
<dbReference type="SUPFAM" id="SSF48452">
    <property type="entry name" value="TPR-like"/>
    <property type="match status" value="1"/>
</dbReference>
<evidence type="ECO:0000313" key="2">
    <source>
        <dbReference type="Proteomes" id="UP000297693"/>
    </source>
</evidence>
<dbReference type="InterPro" id="IPR011990">
    <property type="entry name" value="TPR-like_helical_dom_sf"/>
</dbReference>
<dbReference type="Proteomes" id="UP000297693">
    <property type="component" value="Unassembled WGS sequence"/>
</dbReference>
<organism evidence="1 2">
    <name type="scientific">Leptospira ognonensis</name>
    <dbReference type="NCBI Taxonomy" id="2484945"/>
    <lineage>
        <taxon>Bacteria</taxon>
        <taxon>Pseudomonadati</taxon>
        <taxon>Spirochaetota</taxon>
        <taxon>Spirochaetia</taxon>
        <taxon>Leptospirales</taxon>
        <taxon>Leptospiraceae</taxon>
        <taxon>Leptospira</taxon>
    </lineage>
</organism>
<dbReference type="OrthoDB" id="342430at2"/>
<comment type="caution">
    <text evidence="1">The sequence shown here is derived from an EMBL/GenBank/DDBJ whole genome shotgun (WGS) entry which is preliminary data.</text>
</comment>
<dbReference type="EMBL" id="RQGD01000025">
    <property type="protein sequence ID" value="TGL59090.1"/>
    <property type="molecule type" value="Genomic_DNA"/>
</dbReference>
<reference evidence="1" key="1">
    <citation type="journal article" date="2019" name="PLoS Negl. Trop. Dis.">
        <title>Revisiting the worldwide diversity of Leptospira species in the environment.</title>
        <authorList>
            <person name="Vincent A.T."/>
            <person name="Schiettekatte O."/>
            <person name="Bourhy P."/>
            <person name="Veyrier F.J."/>
            <person name="Picardeau M."/>
        </authorList>
    </citation>
    <scope>NUCLEOTIDE SEQUENCE [LARGE SCALE GENOMIC DNA]</scope>
    <source>
        <strain evidence="1">201702476</strain>
    </source>
</reference>
<name>A0A4R9K2K0_9LEPT</name>
<dbReference type="AlphaFoldDB" id="A0A4R9K2K0"/>
<evidence type="ECO:0008006" key="3">
    <source>
        <dbReference type="Google" id="ProtNLM"/>
    </source>
</evidence>
<keyword evidence="2" id="KW-1185">Reference proteome</keyword>
<sequence>MKAFGGFLLVLSFYFACTGPTKNPTRDPYSLETLTFLEEVLLDVWESSDSRENALSRLRYVCRNRDTDDGFLCYTWGLIEFKSGNYNESYTAFKLALEKNPNDSLYKNLLRLSAVKSNNLEDLANSGEEGRVIALYSETISSCQTESKRANAYTSFLELARAGHLTKDMLKKGVFSLCFASFSEVQKSEILPWMKTARTNYADRLVADKVKADPFSRVWDTSFYHKGAEPKEGIFYSHPISEAWRKLRLAAKSGNEAQARESLHQFQNEIAIAKKKSKTEANLALALERSAKLLLEQDPVYAKISFLAKEL</sequence>
<gene>
    <name evidence="1" type="ORF">EHQ58_09235</name>
</gene>
<dbReference type="RefSeq" id="WP_135623617.1">
    <property type="nucleotide sequence ID" value="NZ_RQGD01000025.1"/>
</dbReference>
<evidence type="ECO:0000313" key="1">
    <source>
        <dbReference type="EMBL" id="TGL59090.1"/>
    </source>
</evidence>